<organism evidence="1 2">
    <name type="scientific">Nepenthes gracilis</name>
    <name type="common">Slender pitcher plant</name>
    <dbReference type="NCBI Taxonomy" id="150966"/>
    <lineage>
        <taxon>Eukaryota</taxon>
        <taxon>Viridiplantae</taxon>
        <taxon>Streptophyta</taxon>
        <taxon>Embryophyta</taxon>
        <taxon>Tracheophyta</taxon>
        <taxon>Spermatophyta</taxon>
        <taxon>Magnoliopsida</taxon>
        <taxon>eudicotyledons</taxon>
        <taxon>Gunneridae</taxon>
        <taxon>Pentapetalae</taxon>
        <taxon>Caryophyllales</taxon>
        <taxon>Nepenthaceae</taxon>
        <taxon>Nepenthes</taxon>
    </lineage>
</organism>
<evidence type="ECO:0000313" key="2">
    <source>
        <dbReference type="Proteomes" id="UP001279734"/>
    </source>
</evidence>
<reference evidence="1" key="1">
    <citation type="submission" date="2023-05" db="EMBL/GenBank/DDBJ databases">
        <title>Nepenthes gracilis genome sequencing.</title>
        <authorList>
            <person name="Fukushima K."/>
        </authorList>
    </citation>
    <scope>NUCLEOTIDE SEQUENCE</scope>
    <source>
        <strain evidence="1">SING2019-196</strain>
    </source>
</reference>
<dbReference type="EMBL" id="BSYO01000010">
    <property type="protein sequence ID" value="GMH10678.1"/>
    <property type="molecule type" value="Genomic_DNA"/>
</dbReference>
<gene>
    <name evidence="1" type="ORF">Nepgr_012519</name>
</gene>
<comment type="caution">
    <text evidence="1">The sequence shown here is derived from an EMBL/GenBank/DDBJ whole genome shotgun (WGS) entry which is preliminary data.</text>
</comment>
<evidence type="ECO:0000313" key="1">
    <source>
        <dbReference type="EMBL" id="GMH10678.1"/>
    </source>
</evidence>
<sequence length="115" mass="13010">MDHDSCWQVDYAAGWILGFVDAVKEDDAEEISEEEIKDILVKWQHSLIGDKRGIQEAGIFYFNAKLSFQGNRIHFKFVEVIRISPGFLSGFDTESEFVGLGIHNRVSTLVQQTGS</sequence>
<accession>A0AAD3XN58</accession>
<name>A0AAD3XN58_NEPGR</name>
<keyword evidence="2" id="KW-1185">Reference proteome</keyword>
<proteinExistence type="predicted"/>
<dbReference type="AlphaFoldDB" id="A0AAD3XN58"/>
<dbReference type="Proteomes" id="UP001279734">
    <property type="component" value="Unassembled WGS sequence"/>
</dbReference>
<protein>
    <submittedName>
        <fullName evidence="1">Uncharacterized protein</fullName>
    </submittedName>
</protein>